<dbReference type="Proteomes" id="UP001054945">
    <property type="component" value="Unassembled WGS sequence"/>
</dbReference>
<evidence type="ECO:0000313" key="3">
    <source>
        <dbReference type="Proteomes" id="UP001054945"/>
    </source>
</evidence>
<dbReference type="AlphaFoldDB" id="A0AAV4MMV1"/>
<organism evidence="2 3">
    <name type="scientific">Caerostris extrusa</name>
    <name type="common">Bark spider</name>
    <name type="synonym">Caerostris bankana</name>
    <dbReference type="NCBI Taxonomy" id="172846"/>
    <lineage>
        <taxon>Eukaryota</taxon>
        <taxon>Metazoa</taxon>
        <taxon>Ecdysozoa</taxon>
        <taxon>Arthropoda</taxon>
        <taxon>Chelicerata</taxon>
        <taxon>Arachnida</taxon>
        <taxon>Araneae</taxon>
        <taxon>Araneomorphae</taxon>
        <taxon>Entelegynae</taxon>
        <taxon>Araneoidea</taxon>
        <taxon>Araneidae</taxon>
        <taxon>Caerostris</taxon>
    </lineage>
</organism>
<evidence type="ECO:0000256" key="1">
    <source>
        <dbReference type="SAM" id="MobiDB-lite"/>
    </source>
</evidence>
<proteinExistence type="predicted"/>
<sequence>MRQEQRRGKKSGMFHGSIDNVGKMPNDFSKRVDTPPRWQRARKAEARLLSSSVPFMTNPSQGYAYCFATYLFCYQPHEREYHSQLLQIMIIKIAQKYPKNYLCIIRQDQSMTDLIAFDLRNPEELISKLDMRA</sequence>
<keyword evidence="3" id="KW-1185">Reference proteome</keyword>
<gene>
    <name evidence="2" type="ORF">CEXT_372721</name>
</gene>
<feature type="region of interest" description="Disordered" evidence="1">
    <location>
        <begin position="1"/>
        <end position="38"/>
    </location>
</feature>
<reference evidence="2 3" key="1">
    <citation type="submission" date="2021-06" db="EMBL/GenBank/DDBJ databases">
        <title>Caerostris extrusa draft genome.</title>
        <authorList>
            <person name="Kono N."/>
            <person name="Arakawa K."/>
        </authorList>
    </citation>
    <scope>NUCLEOTIDE SEQUENCE [LARGE SCALE GENOMIC DNA]</scope>
</reference>
<name>A0AAV4MMV1_CAEEX</name>
<dbReference type="EMBL" id="BPLR01019974">
    <property type="protein sequence ID" value="GIX73675.1"/>
    <property type="molecule type" value="Genomic_DNA"/>
</dbReference>
<evidence type="ECO:0000313" key="2">
    <source>
        <dbReference type="EMBL" id="GIX73675.1"/>
    </source>
</evidence>
<accession>A0AAV4MMV1</accession>
<protein>
    <submittedName>
        <fullName evidence="2">Uncharacterized protein</fullName>
    </submittedName>
</protein>
<comment type="caution">
    <text evidence="2">The sequence shown here is derived from an EMBL/GenBank/DDBJ whole genome shotgun (WGS) entry which is preliminary data.</text>
</comment>